<dbReference type="PANTHER" id="PTHR43525">
    <property type="entry name" value="PROTEIN MALY"/>
    <property type="match status" value="1"/>
</dbReference>
<evidence type="ECO:0000313" key="8">
    <source>
        <dbReference type="Proteomes" id="UP000199659"/>
    </source>
</evidence>
<dbReference type="SUPFAM" id="SSF53383">
    <property type="entry name" value="PLP-dependent transferases"/>
    <property type="match status" value="1"/>
</dbReference>
<dbReference type="RefSeq" id="WP_242940522.1">
    <property type="nucleotide sequence ID" value="NZ_FOYZ01000008.1"/>
</dbReference>
<evidence type="ECO:0000256" key="1">
    <source>
        <dbReference type="ARBA" id="ARBA00001933"/>
    </source>
</evidence>
<keyword evidence="3" id="KW-0663">Pyridoxal phosphate</keyword>
<keyword evidence="7" id="KW-0808">Transferase</keyword>
<dbReference type="InterPro" id="IPR015421">
    <property type="entry name" value="PyrdxlP-dep_Trfase_major"/>
</dbReference>
<dbReference type="InterPro" id="IPR051798">
    <property type="entry name" value="Class-II_PLP-Dep_Aminotrans"/>
</dbReference>
<evidence type="ECO:0000259" key="6">
    <source>
        <dbReference type="Pfam" id="PF00155"/>
    </source>
</evidence>
<keyword evidence="7" id="KW-0032">Aminotransferase</keyword>
<dbReference type="GO" id="GO:0008483">
    <property type="term" value="F:transaminase activity"/>
    <property type="evidence" value="ECO:0007669"/>
    <property type="project" value="UniProtKB-KW"/>
</dbReference>
<keyword evidence="4" id="KW-0456">Lyase</keyword>
<sequence>MKYDGKHYRIDFEDLERKLAHPQTTMMVLCNPHNPVGKIWEEQDLLEIGELCLRHHVVVVSDEIHCDLTDPGYEYIPFASVSDVCAQNSITCTSASKAFNLAGLQAAAVVIPSETLRQNMERGLNSNEIAEPNAFAIEGMTAAFLEGEEWLDELRNYLAQNKKIAAEFLIEEIPNIKLVSSHATYLLWLDCSKVLGDATELCSYIRNETGLYLAAGSKYKGNGNHFMRMNIACPAKRLEEALKRLKEGVRAYEKWSVEQC</sequence>
<dbReference type="Proteomes" id="UP000199659">
    <property type="component" value="Unassembled WGS sequence"/>
</dbReference>
<dbReference type="Gene3D" id="3.90.1150.10">
    <property type="entry name" value="Aspartate Aminotransferase, domain 1"/>
    <property type="match status" value="1"/>
</dbReference>
<dbReference type="STRING" id="37658.SAMN05661086_02342"/>
<dbReference type="GO" id="GO:0030170">
    <property type="term" value="F:pyridoxal phosphate binding"/>
    <property type="evidence" value="ECO:0007669"/>
    <property type="project" value="InterPro"/>
</dbReference>
<accession>A0A1I6KBD4</accession>
<evidence type="ECO:0000256" key="5">
    <source>
        <dbReference type="ARBA" id="ARBA00037974"/>
    </source>
</evidence>
<feature type="domain" description="Aminotransferase class I/classII large" evidence="6">
    <location>
        <begin position="4"/>
        <end position="245"/>
    </location>
</feature>
<name>A0A1I6KBD4_9FIRM</name>
<comment type="cofactor">
    <cofactor evidence="1">
        <name>pyridoxal 5'-phosphate</name>
        <dbReference type="ChEBI" id="CHEBI:597326"/>
    </cofactor>
</comment>
<dbReference type="InterPro" id="IPR015424">
    <property type="entry name" value="PyrdxlP-dep_Trfase"/>
</dbReference>
<dbReference type="CDD" id="cd00609">
    <property type="entry name" value="AAT_like"/>
    <property type="match status" value="1"/>
</dbReference>
<evidence type="ECO:0000313" key="7">
    <source>
        <dbReference type="EMBL" id="SFR88521.1"/>
    </source>
</evidence>
<reference evidence="7 8" key="1">
    <citation type="submission" date="2016-10" db="EMBL/GenBank/DDBJ databases">
        <authorList>
            <person name="de Groot N.N."/>
        </authorList>
    </citation>
    <scope>NUCLEOTIDE SEQUENCE [LARGE SCALE GENOMIC DNA]</scope>
    <source>
        <strain evidence="7 8">743A</strain>
    </source>
</reference>
<dbReference type="Pfam" id="PF00155">
    <property type="entry name" value="Aminotran_1_2"/>
    <property type="match status" value="1"/>
</dbReference>
<evidence type="ECO:0000256" key="4">
    <source>
        <dbReference type="ARBA" id="ARBA00023239"/>
    </source>
</evidence>
<keyword evidence="8" id="KW-1185">Reference proteome</keyword>
<dbReference type="InterPro" id="IPR015422">
    <property type="entry name" value="PyrdxlP-dep_Trfase_small"/>
</dbReference>
<dbReference type="InterPro" id="IPR004839">
    <property type="entry name" value="Aminotransferase_I/II_large"/>
</dbReference>
<dbReference type="PANTHER" id="PTHR43525:SF1">
    <property type="entry name" value="PROTEIN MALY"/>
    <property type="match status" value="1"/>
</dbReference>
<dbReference type="EC" id="4.4.1.13" evidence="2"/>
<protein>
    <recommendedName>
        <fullName evidence="2">cysteine-S-conjugate beta-lyase</fullName>
        <ecNumber evidence="2">4.4.1.13</ecNumber>
    </recommendedName>
</protein>
<organism evidence="7 8">
    <name type="scientific">Anaeromicropila populeti</name>
    <dbReference type="NCBI Taxonomy" id="37658"/>
    <lineage>
        <taxon>Bacteria</taxon>
        <taxon>Bacillati</taxon>
        <taxon>Bacillota</taxon>
        <taxon>Clostridia</taxon>
        <taxon>Lachnospirales</taxon>
        <taxon>Lachnospiraceae</taxon>
        <taxon>Anaeromicropila</taxon>
    </lineage>
</organism>
<dbReference type="AlphaFoldDB" id="A0A1I6KBD4"/>
<dbReference type="EMBL" id="FOYZ01000008">
    <property type="protein sequence ID" value="SFR88521.1"/>
    <property type="molecule type" value="Genomic_DNA"/>
</dbReference>
<dbReference type="Gene3D" id="3.40.640.10">
    <property type="entry name" value="Type I PLP-dependent aspartate aminotransferase-like (Major domain)"/>
    <property type="match status" value="1"/>
</dbReference>
<gene>
    <name evidence="7" type="ORF">SAMN05661086_02342</name>
</gene>
<evidence type="ECO:0000256" key="3">
    <source>
        <dbReference type="ARBA" id="ARBA00022898"/>
    </source>
</evidence>
<evidence type="ECO:0000256" key="2">
    <source>
        <dbReference type="ARBA" id="ARBA00012224"/>
    </source>
</evidence>
<dbReference type="GO" id="GO:0047804">
    <property type="term" value="F:cysteine-S-conjugate beta-lyase activity"/>
    <property type="evidence" value="ECO:0007669"/>
    <property type="project" value="UniProtKB-EC"/>
</dbReference>
<proteinExistence type="inferred from homology"/>
<comment type="similarity">
    <text evidence="5">Belongs to the class-II pyridoxal-phosphate-dependent aminotransferase family. MalY/PatB cystathionine beta-lyase subfamily.</text>
</comment>